<evidence type="ECO:0000313" key="2">
    <source>
        <dbReference type="EMBL" id="CAB9522145.1"/>
    </source>
</evidence>
<feature type="region of interest" description="Disordered" evidence="1">
    <location>
        <begin position="108"/>
        <end position="136"/>
    </location>
</feature>
<gene>
    <name evidence="2" type="ORF">SEMRO_1271_G258150.1</name>
</gene>
<dbReference type="Proteomes" id="UP001153069">
    <property type="component" value="Unassembled WGS sequence"/>
</dbReference>
<accession>A0A9N8HRH3</accession>
<evidence type="ECO:0000256" key="1">
    <source>
        <dbReference type="SAM" id="MobiDB-lite"/>
    </source>
</evidence>
<keyword evidence="3" id="KW-1185">Reference proteome</keyword>
<name>A0A9N8HRH3_9STRA</name>
<protein>
    <submittedName>
        <fullName evidence="2">Uncharacterized protein</fullName>
    </submittedName>
</protein>
<proteinExistence type="predicted"/>
<reference evidence="2" key="1">
    <citation type="submission" date="2020-06" db="EMBL/GenBank/DDBJ databases">
        <authorList>
            <consortium name="Plant Systems Biology data submission"/>
        </authorList>
    </citation>
    <scope>NUCLEOTIDE SEQUENCE</scope>
    <source>
        <strain evidence="2">D6</strain>
    </source>
</reference>
<evidence type="ECO:0000313" key="3">
    <source>
        <dbReference type="Proteomes" id="UP001153069"/>
    </source>
</evidence>
<sequence length="273" mass="31026">MAGRVTIRKAGEVVSTGALRAAGSQTPLATPRAVSKEEAPFIAPARESTKTTMMPWKGWVQRFIGDTFGEDRLKQFRQNVFFIEDDVYDLNTPNQSKKVPISKTDPSITAQYRYPSPGSQPAVRIPDMYDDEDPYDSGYFKRDTRRRYNFSELKNPETEKLKLEYMDQNDPTVQEAKEELMNAKPASSPGNQGRFATGPTKFDPTGLRATMSVTWEETEKSLDTFMPDHLPTPTWVGKEDEVAKWYEDRDLPVPFGAPYEGLKVPVERRVVVW</sequence>
<dbReference type="AlphaFoldDB" id="A0A9N8HRH3"/>
<organism evidence="2 3">
    <name type="scientific">Seminavis robusta</name>
    <dbReference type="NCBI Taxonomy" id="568900"/>
    <lineage>
        <taxon>Eukaryota</taxon>
        <taxon>Sar</taxon>
        <taxon>Stramenopiles</taxon>
        <taxon>Ochrophyta</taxon>
        <taxon>Bacillariophyta</taxon>
        <taxon>Bacillariophyceae</taxon>
        <taxon>Bacillariophycidae</taxon>
        <taxon>Naviculales</taxon>
        <taxon>Naviculaceae</taxon>
        <taxon>Seminavis</taxon>
    </lineage>
</organism>
<comment type="caution">
    <text evidence="2">The sequence shown here is derived from an EMBL/GenBank/DDBJ whole genome shotgun (WGS) entry which is preliminary data.</text>
</comment>
<dbReference type="EMBL" id="CAICTM010001269">
    <property type="protein sequence ID" value="CAB9522145.1"/>
    <property type="molecule type" value="Genomic_DNA"/>
</dbReference>
<dbReference type="OrthoDB" id="38595at2759"/>
<feature type="region of interest" description="Disordered" evidence="1">
    <location>
        <begin position="183"/>
        <end position="203"/>
    </location>
</feature>